<dbReference type="EMBL" id="WTYR01000001">
    <property type="protein sequence ID" value="MXP09695.1"/>
    <property type="molecule type" value="Genomic_DNA"/>
</dbReference>
<reference evidence="2 3" key="1">
    <citation type="submission" date="2019-12" db="EMBL/GenBank/DDBJ databases">
        <title>Genomic-based taxomic classification of the family Erythrobacteraceae.</title>
        <authorList>
            <person name="Xu L."/>
        </authorList>
    </citation>
    <scope>NUCLEOTIDE SEQUENCE [LARGE SCALE GENOMIC DNA]</scope>
    <source>
        <strain evidence="2 3">LMG 29519</strain>
    </source>
</reference>
<accession>A0A6I4U454</accession>
<keyword evidence="1" id="KW-0472">Membrane</keyword>
<protein>
    <recommendedName>
        <fullName evidence="4">DUF998 domain-containing protein</fullName>
    </recommendedName>
</protein>
<gene>
    <name evidence="2" type="ORF">GRI68_05840</name>
</gene>
<sequence length="242" mass="26199">MRLRSDVTFVRFLAALPIIGVALIAWGATYPFYTDIDAAMELRRNACDANGVIEGWYEAMARFDTPRHEFMQAGLALALIAVTISVLSSVFGKKAPANKPAFFGLGYLGLFMAWFGYGFSFYIDMRRGVFPHCADTIAIPLAAQTIGYAILALLCTLFGLTLLIGFGTLPVRLDRWDADRKLRSHIVTGIFGAIALLGVVIVAIDATGSTFLAIPGTIVLIYVTLATRAALLAPANLNNIEE</sequence>
<feature type="transmembrane region" description="Helical" evidence="1">
    <location>
        <begin position="12"/>
        <end position="33"/>
    </location>
</feature>
<keyword evidence="1" id="KW-1133">Transmembrane helix</keyword>
<evidence type="ECO:0000313" key="3">
    <source>
        <dbReference type="Proteomes" id="UP000429229"/>
    </source>
</evidence>
<feature type="transmembrane region" description="Helical" evidence="1">
    <location>
        <begin position="210"/>
        <end position="231"/>
    </location>
</feature>
<name>A0A6I4U454_9SPHN</name>
<feature type="transmembrane region" description="Helical" evidence="1">
    <location>
        <begin position="143"/>
        <end position="166"/>
    </location>
</feature>
<keyword evidence="1" id="KW-0812">Transmembrane</keyword>
<proteinExistence type="predicted"/>
<dbReference type="Proteomes" id="UP000429229">
    <property type="component" value="Unassembled WGS sequence"/>
</dbReference>
<dbReference type="AlphaFoldDB" id="A0A6I4U454"/>
<evidence type="ECO:0008006" key="4">
    <source>
        <dbReference type="Google" id="ProtNLM"/>
    </source>
</evidence>
<evidence type="ECO:0000256" key="1">
    <source>
        <dbReference type="SAM" id="Phobius"/>
    </source>
</evidence>
<feature type="transmembrane region" description="Helical" evidence="1">
    <location>
        <begin position="102"/>
        <end position="123"/>
    </location>
</feature>
<dbReference type="RefSeq" id="WP_160616373.1">
    <property type="nucleotide sequence ID" value="NZ_WTYR01000001.1"/>
</dbReference>
<feature type="transmembrane region" description="Helical" evidence="1">
    <location>
        <begin position="186"/>
        <end position="204"/>
    </location>
</feature>
<organism evidence="2 3">
    <name type="scientific">Alteriqipengyuania halimionae</name>
    <dbReference type="NCBI Taxonomy" id="1926630"/>
    <lineage>
        <taxon>Bacteria</taxon>
        <taxon>Pseudomonadati</taxon>
        <taxon>Pseudomonadota</taxon>
        <taxon>Alphaproteobacteria</taxon>
        <taxon>Sphingomonadales</taxon>
        <taxon>Erythrobacteraceae</taxon>
        <taxon>Alteriqipengyuania</taxon>
    </lineage>
</organism>
<comment type="caution">
    <text evidence="2">The sequence shown here is derived from an EMBL/GenBank/DDBJ whole genome shotgun (WGS) entry which is preliminary data.</text>
</comment>
<feature type="transmembrane region" description="Helical" evidence="1">
    <location>
        <begin position="70"/>
        <end position="90"/>
    </location>
</feature>
<dbReference type="OrthoDB" id="7605487at2"/>
<keyword evidence="3" id="KW-1185">Reference proteome</keyword>
<evidence type="ECO:0000313" key="2">
    <source>
        <dbReference type="EMBL" id="MXP09695.1"/>
    </source>
</evidence>